<evidence type="ECO:0000313" key="3">
    <source>
        <dbReference type="Proteomes" id="UP000000305"/>
    </source>
</evidence>
<evidence type="ECO:0000313" key="2">
    <source>
        <dbReference type="EMBL" id="EFX73300.1"/>
    </source>
</evidence>
<evidence type="ECO:0000313" key="1">
    <source>
        <dbReference type="EMBL" id="EFX73297.1"/>
    </source>
</evidence>
<name>E9H4T4_DAPPU</name>
<gene>
    <name evidence="2" type="ORF">DAPPUDRAFT_253428</name>
    <name evidence="1" type="ORF">DAPPUDRAFT_253431</name>
</gene>
<keyword evidence="3" id="KW-1185">Reference proteome</keyword>
<dbReference type="AlphaFoldDB" id="E9H4T4"/>
<organism evidence="2 3">
    <name type="scientific">Daphnia pulex</name>
    <name type="common">Water flea</name>
    <dbReference type="NCBI Taxonomy" id="6669"/>
    <lineage>
        <taxon>Eukaryota</taxon>
        <taxon>Metazoa</taxon>
        <taxon>Ecdysozoa</taxon>
        <taxon>Arthropoda</taxon>
        <taxon>Crustacea</taxon>
        <taxon>Branchiopoda</taxon>
        <taxon>Diplostraca</taxon>
        <taxon>Cladocera</taxon>
        <taxon>Anomopoda</taxon>
        <taxon>Daphniidae</taxon>
        <taxon>Daphnia</taxon>
    </lineage>
</organism>
<protein>
    <submittedName>
        <fullName evidence="2">Uncharacterized protein</fullName>
    </submittedName>
</protein>
<dbReference type="KEGG" id="dpx:DAPPUDRAFT_253428"/>
<dbReference type="Proteomes" id="UP000000305">
    <property type="component" value="Unassembled WGS sequence"/>
</dbReference>
<dbReference type="HOGENOM" id="CLU_2457067_0_0_1"/>
<sequence length="89" mass="10349">MEKVFSEDEESIDDDYYDYNSFVSFYFYEEPPVDNLLQPLCLRMKLMTILRTQISDNLIATLPLQHFNAKLLMGNPLLVSVPPSLNEVD</sequence>
<reference evidence="2 3" key="1">
    <citation type="journal article" date="2011" name="Science">
        <title>The ecoresponsive genome of Daphnia pulex.</title>
        <authorList>
            <person name="Colbourne J.K."/>
            <person name="Pfrender M.E."/>
            <person name="Gilbert D."/>
            <person name="Thomas W.K."/>
            <person name="Tucker A."/>
            <person name="Oakley T.H."/>
            <person name="Tokishita S."/>
            <person name="Aerts A."/>
            <person name="Arnold G.J."/>
            <person name="Basu M.K."/>
            <person name="Bauer D.J."/>
            <person name="Caceres C.E."/>
            <person name="Carmel L."/>
            <person name="Casola C."/>
            <person name="Choi J.H."/>
            <person name="Detter J.C."/>
            <person name="Dong Q."/>
            <person name="Dusheyko S."/>
            <person name="Eads B.D."/>
            <person name="Frohlich T."/>
            <person name="Geiler-Samerotte K.A."/>
            <person name="Gerlach D."/>
            <person name="Hatcher P."/>
            <person name="Jogdeo S."/>
            <person name="Krijgsveld J."/>
            <person name="Kriventseva E.V."/>
            <person name="Kultz D."/>
            <person name="Laforsch C."/>
            <person name="Lindquist E."/>
            <person name="Lopez J."/>
            <person name="Manak J.R."/>
            <person name="Muller J."/>
            <person name="Pangilinan J."/>
            <person name="Patwardhan R.P."/>
            <person name="Pitluck S."/>
            <person name="Pritham E.J."/>
            <person name="Rechtsteiner A."/>
            <person name="Rho M."/>
            <person name="Rogozin I.B."/>
            <person name="Sakarya O."/>
            <person name="Salamov A."/>
            <person name="Schaack S."/>
            <person name="Shapiro H."/>
            <person name="Shiga Y."/>
            <person name="Skalitzky C."/>
            <person name="Smith Z."/>
            <person name="Souvorov A."/>
            <person name="Sung W."/>
            <person name="Tang Z."/>
            <person name="Tsuchiya D."/>
            <person name="Tu H."/>
            <person name="Vos H."/>
            <person name="Wang M."/>
            <person name="Wolf Y.I."/>
            <person name="Yamagata H."/>
            <person name="Yamada T."/>
            <person name="Ye Y."/>
            <person name="Shaw J.R."/>
            <person name="Andrews J."/>
            <person name="Crease T.J."/>
            <person name="Tang H."/>
            <person name="Lucas S.M."/>
            <person name="Robertson H.M."/>
            <person name="Bork P."/>
            <person name="Koonin E.V."/>
            <person name="Zdobnov E.M."/>
            <person name="Grigoriev I.V."/>
            <person name="Lynch M."/>
            <person name="Boore J.L."/>
        </authorList>
    </citation>
    <scope>NUCLEOTIDE SEQUENCE [LARGE SCALE GENOMIC DNA]</scope>
</reference>
<dbReference type="EMBL" id="GL732592">
    <property type="protein sequence ID" value="EFX73297.1"/>
    <property type="molecule type" value="Genomic_DNA"/>
</dbReference>
<accession>E9H4T4</accession>
<proteinExistence type="predicted"/>
<dbReference type="EMBL" id="GL732592">
    <property type="protein sequence ID" value="EFX73300.1"/>
    <property type="molecule type" value="Genomic_DNA"/>
</dbReference>
<dbReference type="KEGG" id="dpx:DAPPUDRAFT_253431"/>